<accession>A0A0E9QMQ8</accession>
<dbReference type="AlphaFoldDB" id="A0A0E9QMQ8"/>
<organism evidence="1">
    <name type="scientific">Anguilla anguilla</name>
    <name type="common">European freshwater eel</name>
    <name type="synonym">Muraena anguilla</name>
    <dbReference type="NCBI Taxonomy" id="7936"/>
    <lineage>
        <taxon>Eukaryota</taxon>
        <taxon>Metazoa</taxon>
        <taxon>Chordata</taxon>
        <taxon>Craniata</taxon>
        <taxon>Vertebrata</taxon>
        <taxon>Euteleostomi</taxon>
        <taxon>Actinopterygii</taxon>
        <taxon>Neopterygii</taxon>
        <taxon>Teleostei</taxon>
        <taxon>Anguilliformes</taxon>
        <taxon>Anguillidae</taxon>
        <taxon>Anguilla</taxon>
    </lineage>
</organism>
<dbReference type="EMBL" id="GBXM01091254">
    <property type="protein sequence ID" value="JAH17323.1"/>
    <property type="molecule type" value="Transcribed_RNA"/>
</dbReference>
<reference evidence="1" key="2">
    <citation type="journal article" date="2015" name="Fish Shellfish Immunol.">
        <title>Early steps in the European eel (Anguilla anguilla)-Vibrio vulnificus interaction in the gills: Role of the RtxA13 toxin.</title>
        <authorList>
            <person name="Callol A."/>
            <person name="Pajuelo D."/>
            <person name="Ebbesson L."/>
            <person name="Teles M."/>
            <person name="MacKenzie S."/>
            <person name="Amaro C."/>
        </authorList>
    </citation>
    <scope>NUCLEOTIDE SEQUENCE</scope>
</reference>
<reference evidence="1" key="1">
    <citation type="submission" date="2014-11" db="EMBL/GenBank/DDBJ databases">
        <authorList>
            <person name="Amaro Gonzalez C."/>
        </authorList>
    </citation>
    <scope>NUCLEOTIDE SEQUENCE</scope>
</reference>
<name>A0A0E9QMQ8_ANGAN</name>
<proteinExistence type="predicted"/>
<protein>
    <submittedName>
        <fullName evidence="1">Uncharacterized protein</fullName>
    </submittedName>
</protein>
<sequence>MVLNLCSVRTPLPFCGLRFLHNLMKSDIVNTMLAVLLLC</sequence>
<evidence type="ECO:0000313" key="1">
    <source>
        <dbReference type="EMBL" id="JAH17323.1"/>
    </source>
</evidence>